<dbReference type="EMBL" id="LLYA01000185">
    <property type="protein sequence ID" value="KRR19442.1"/>
    <property type="molecule type" value="Genomic_DNA"/>
</dbReference>
<evidence type="ECO:0000259" key="1">
    <source>
        <dbReference type="PROSITE" id="PS50404"/>
    </source>
</evidence>
<dbReference type="Pfam" id="PF13417">
    <property type="entry name" value="GST_N_3"/>
    <property type="match status" value="1"/>
</dbReference>
<protein>
    <recommendedName>
        <fullName evidence="5">Glutathione S-transferase</fullName>
    </recommendedName>
</protein>
<dbReference type="InterPro" id="IPR036282">
    <property type="entry name" value="Glutathione-S-Trfase_C_sf"/>
</dbReference>
<sequence>MSELILHHYDFSNYSEKIRVALGYKSLEWSSVIVPPVTPKPDLTALTGGYRRAPVLQIGADIYCDTRLILRELERRHPRPSLFPPGQIGLANAVAAWAEGPLFRSVMLYAWGTNHDLMPQELFEDRARMRGLPVPSVKSVERAAARSAPLVRTQMPLIEDMLADGRPWICGTNVTVADLAVFHAMWFLTDRSPRLSHEFDRFELLRQWMSRMRAIGHGRSRTITASAAIEVARSSSPTVPRTSVRQPEDPKLGSLVEIRAADYAKDAIVGTLALVDDDEIAVWLRSDQAGDVIVHFPRIGFELREAR</sequence>
<keyword evidence="4" id="KW-1185">Reference proteome</keyword>
<dbReference type="InterPro" id="IPR004045">
    <property type="entry name" value="Glutathione_S-Trfase_N"/>
</dbReference>
<gene>
    <name evidence="3" type="ORF">CQ13_33575</name>
</gene>
<dbReference type="InterPro" id="IPR036249">
    <property type="entry name" value="Thioredoxin-like_sf"/>
</dbReference>
<reference evidence="3 4" key="1">
    <citation type="submission" date="2014-03" db="EMBL/GenBank/DDBJ databases">
        <title>Bradyrhizobium valentinum sp. nov., isolated from effective nodules of Lupinus mariae-josephae, a lupine endemic of basic-lime soils in Eastern Spain.</title>
        <authorList>
            <person name="Duran D."/>
            <person name="Rey L."/>
            <person name="Navarro A."/>
            <person name="Busquets A."/>
            <person name="Imperial J."/>
            <person name="Ruiz-Argueso T."/>
        </authorList>
    </citation>
    <scope>NUCLEOTIDE SEQUENCE [LARGE SCALE GENOMIC DNA]</scope>
    <source>
        <strain evidence="3 4">Ro19</strain>
    </source>
</reference>
<dbReference type="RefSeq" id="WP_057846660.1">
    <property type="nucleotide sequence ID" value="NZ_LLYA01000185.1"/>
</dbReference>
<dbReference type="AlphaFoldDB" id="A0A0R3MGR3"/>
<dbReference type="Gene3D" id="3.40.30.110">
    <property type="match status" value="2"/>
</dbReference>
<dbReference type="Pfam" id="PF00043">
    <property type="entry name" value="GST_C"/>
    <property type="match status" value="1"/>
</dbReference>
<dbReference type="SUPFAM" id="SSF47616">
    <property type="entry name" value="GST C-terminal domain-like"/>
    <property type="match status" value="1"/>
</dbReference>
<dbReference type="PROSITE" id="PS50405">
    <property type="entry name" value="GST_CTER"/>
    <property type="match status" value="1"/>
</dbReference>
<dbReference type="OrthoDB" id="5791869at2"/>
<feature type="domain" description="GST N-terminal" evidence="1">
    <location>
        <begin position="2"/>
        <end position="81"/>
    </location>
</feature>
<accession>A0A0R3MGR3</accession>
<dbReference type="InterPro" id="IPR004046">
    <property type="entry name" value="GST_C"/>
</dbReference>
<dbReference type="SUPFAM" id="SSF52833">
    <property type="entry name" value="Thioredoxin-like"/>
    <property type="match status" value="1"/>
</dbReference>
<dbReference type="PROSITE" id="PS50404">
    <property type="entry name" value="GST_NTER"/>
    <property type="match status" value="1"/>
</dbReference>
<evidence type="ECO:0000313" key="3">
    <source>
        <dbReference type="EMBL" id="KRR19442.1"/>
    </source>
</evidence>
<dbReference type="InterPro" id="IPR010987">
    <property type="entry name" value="Glutathione-S-Trfase_C-like"/>
</dbReference>
<proteinExistence type="predicted"/>
<dbReference type="CDD" id="cd00570">
    <property type="entry name" value="GST_N_family"/>
    <property type="match status" value="1"/>
</dbReference>
<name>A0A0R3MGR3_9BRAD</name>
<evidence type="ECO:0008006" key="5">
    <source>
        <dbReference type="Google" id="ProtNLM"/>
    </source>
</evidence>
<dbReference type="Proteomes" id="UP000052023">
    <property type="component" value="Unassembled WGS sequence"/>
</dbReference>
<evidence type="ECO:0000313" key="4">
    <source>
        <dbReference type="Proteomes" id="UP000052023"/>
    </source>
</evidence>
<evidence type="ECO:0000259" key="2">
    <source>
        <dbReference type="PROSITE" id="PS50405"/>
    </source>
</evidence>
<comment type="caution">
    <text evidence="3">The sequence shown here is derived from an EMBL/GenBank/DDBJ whole genome shotgun (WGS) entry which is preliminary data.</text>
</comment>
<organism evidence="3 4">
    <name type="scientific">Bradyrhizobium retamae</name>
    <dbReference type="NCBI Taxonomy" id="1300035"/>
    <lineage>
        <taxon>Bacteria</taxon>
        <taxon>Pseudomonadati</taxon>
        <taxon>Pseudomonadota</taxon>
        <taxon>Alphaproteobacteria</taxon>
        <taxon>Hyphomicrobiales</taxon>
        <taxon>Nitrobacteraceae</taxon>
        <taxon>Bradyrhizobium</taxon>
    </lineage>
</organism>
<feature type="domain" description="GST C-terminal" evidence="2">
    <location>
        <begin position="84"/>
        <end position="238"/>
    </location>
</feature>